<keyword evidence="9 18" id="KW-0067">ATP-binding</keyword>
<evidence type="ECO:0000256" key="14">
    <source>
        <dbReference type="ARBA" id="ARBA00039050"/>
    </source>
</evidence>
<keyword evidence="11" id="KW-0472">Membrane</keyword>
<dbReference type="GO" id="GO:0055085">
    <property type="term" value="P:transmembrane transport"/>
    <property type="evidence" value="ECO:0007669"/>
    <property type="project" value="UniProtKB-ARBA"/>
</dbReference>
<evidence type="ECO:0000256" key="10">
    <source>
        <dbReference type="ARBA" id="ARBA00022967"/>
    </source>
</evidence>
<dbReference type="CDD" id="cd03257">
    <property type="entry name" value="ABC_NikE_OppD_transporters"/>
    <property type="match status" value="2"/>
</dbReference>
<evidence type="ECO:0000256" key="4">
    <source>
        <dbReference type="ARBA" id="ARBA00022475"/>
    </source>
</evidence>
<evidence type="ECO:0000256" key="16">
    <source>
        <dbReference type="ARBA" id="ARBA00047640"/>
    </source>
</evidence>
<dbReference type="Pfam" id="PF00005">
    <property type="entry name" value="ABC_tran"/>
    <property type="match status" value="2"/>
</dbReference>
<dbReference type="RefSeq" id="WP_005862501.1">
    <property type="nucleotide sequence ID" value="NZ_AAYA01000015.1"/>
</dbReference>
<dbReference type="InterPro" id="IPR003439">
    <property type="entry name" value="ABC_transporter-like_ATP-bd"/>
</dbReference>
<dbReference type="GO" id="GO:0005524">
    <property type="term" value="F:ATP binding"/>
    <property type="evidence" value="ECO:0007669"/>
    <property type="project" value="UniProtKB-KW"/>
</dbReference>
<accession>A3K8Q2</accession>
<keyword evidence="5" id="KW-0997">Cell inner membrane</keyword>
<evidence type="ECO:0000256" key="3">
    <source>
        <dbReference type="ARBA" id="ARBA00022448"/>
    </source>
</evidence>
<dbReference type="InterPro" id="IPR017871">
    <property type="entry name" value="ABC_transporter-like_CS"/>
</dbReference>
<evidence type="ECO:0000256" key="8">
    <source>
        <dbReference type="ARBA" id="ARBA00022801"/>
    </source>
</evidence>
<dbReference type="InterPro" id="IPR050319">
    <property type="entry name" value="ABC_transp_ATP-bind"/>
</dbReference>
<dbReference type="eggNOG" id="COG4172">
    <property type="taxonomic scope" value="Bacteria"/>
</dbReference>
<dbReference type="GO" id="GO:0015833">
    <property type="term" value="P:peptide transport"/>
    <property type="evidence" value="ECO:0007669"/>
    <property type="project" value="InterPro"/>
</dbReference>
<organism evidence="18 19">
    <name type="scientific">Sagittula stellata (strain ATCC 700073 / DSM 11524 / E-37)</name>
    <dbReference type="NCBI Taxonomy" id="388399"/>
    <lineage>
        <taxon>Bacteria</taxon>
        <taxon>Pseudomonadati</taxon>
        <taxon>Pseudomonadota</taxon>
        <taxon>Alphaproteobacteria</taxon>
        <taxon>Rhodobacterales</taxon>
        <taxon>Roseobacteraceae</taxon>
        <taxon>Sagittula</taxon>
    </lineage>
</organism>
<dbReference type="EC" id="7.4.2.10" evidence="14"/>
<keyword evidence="7" id="KW-0547">Nucleotide-binding</keyword>
<evidence type="ECO:0000256" key="12">
    <source>
        <dbReference type="ARBA" id="ARBA00037530"/>
    </source>
</evidence>
<comment type="catalytic activity">
    <reaction evidence="16">
        <text>glutathione(out) + ATP + H2O = glutathione(in) + ADP + phosphate + H(+)</text>
        <dbReference type="Rhea" id="RHEA:29791"/>
        <dbReference type="ChEBI" id="CHEBI:15377"/>
        <dbReference type="ChEBI" id="CHEBI:15378"/>
        <dbReference type="ChEBI" id="CHEBI:30616"/>
        <dbReference type="ChEBI" id="CHEBI:43474"/>
        <dbReference type="ChEBI" id="CHEBI:57925"/>
        <dbReference type="ChEBI" id="CHEBI:456216"/>
        <dbReference type="EC" id="7.4.2.10"/>
    </reaction>
</comment>
<keyword evidence="8" id="KW-0378">Hydrolase</keyword>
<evidence type="ECO:0000256" key="15">
    <source>
        <dbReference type="ARBA" id="ARBA00041187"/>
    </source>
</evidence>
<dbReference type="NCBIfam" id="NF007739">
    <property type="entry name" value="PRK10419.1"/>
    <property type="match status" value="2"/>
</dbReference>
<evidence type="ECO:0000313" key="18">
    <source>
        <dbReference type="EMBL" id="EBA06490.1"/>
    </source>
</evidence>
<evidence type="ECO:0000256" key="13">
    <source>
        <dbReference type="ARBA" id="ARBA00038416"/>
    </source>
</evidence>
<dbReference type="GO" id="GO:0005886">
    <property type="term" value="C:plasma membrane"/>
    <property type="evidence" value="ECO:0007669"/>
    <property type="project" value="UniProtKB-SubCell"/>
</dbReference>
<dbReference type="InterPro" id="IPR013563">
    <property type="entry name" value="Oligopep_ABC_C"/>
</dbReference>
<dbReference type="NCBIfam" id="NF008453">
    <property type="entry name" value="PRK11308.1"/>
    <property type="match status" value="2"/>
</dbReference>
<evidence type="ECO:0000259" key="17">
    <source>
        <dbReference type="PROSITE" id="PS50893"/>
    </source>
</evidence>
<protein>
    <recommendedName>
        <fullName evidence="15">Glutathione import ATP-binding protein GsiA</fullName>
        <ecNumber evidence="14">7.4.2.10</ecNumber>
    </recommendedName>
</protein>
<dbReference type="InterPro" id="IPR027417">
    <property type="entry name" value="P-loop_NTPase"/>
</dbReference>
<comment type="caution">
    <text evidence="18">The sequence shown here is derived from an EMBL/GenBank/DDBJ whole genome shotgun (WGS) entry which is preliminary data.</text>
</comment>
<comment type="subcellular location">
    <subcellularLocation>
        <location evidence="1">Cell inner membrane</location>
        <topology evidence="1">Peripheral membrane protein</topology>
    </subcellularLocation>
</comment>
<comment type="similarity">
    <text evidence="13">Belongs to the ABC transporter superfamily. Glutathione importer (TC 3.A.1.5.11) family.</text>
</comment>
<evidence type="ECO:0000256" key="2">
    <source>
        <dbReference type="ARBA" id="ARBA00011469"/>
    </source>
</evidence>
<dbReference type="OrthoDB" id="9802264at2"/>
<dbReference type="Proteomes" id="UP000005713">
    <property type="component" value="Unassembled WGS sequence"/>
</dbReference>
<dbReference type="PANTHER" id="PTHR43776">
    <property type="entry name" value="TRANSPORT ATP-BINDING PROTEIN"/>
    <property type="match status" value="1"/>
</dbReference>
<dbReference type="PROSITE" id="PS50893">
    <property type="entry name" value="ABC_TRANSPORTER_2"/>
    <property type="match status" value="2"/>
</dbReference>
<name>A3K8Q2_SAGS3</name>
<sequence>MTSDTDAPLLSVNGLTISFGKGRNRNVAVQDLSYDLNPGETLAIVGESGSGKSVSSMALLGLLPPGSANVETGTATFDGRDLLTLTDEQLRGIRGDRVTMIFQEPMTSLTPVLRIGQQLTEALIEHKGMSRSEAAARGRAMLTLVGLDKPDRRMRQFPHELSGGMRQRVMIAMAMASDPAILLADEPTTALDVTVQAQILDLMRDLKTRFGTSIILITHDMGVVAEMADRVVVMRKGRKIEEGTVREIFEAPQHDYTKALLAAVPRLGAHAAAAEPRQVVDSPARPGDRLLHTYGMSKTFRERGLFAAKAGGTAAMQDVGFDLAAGETLALVGESGSGKSTTGRAVLRLLDLDEGVIEIGGTDMRKLSGKAVRKARREMQMIFQDPFASLNSRLSAGRLVAEPMVIHGLASGKDLQDRTEQLFLRVGLEADHMRRFPHEFSGGQRQRLSIARALSVNPKLIVADEPTSALDVSVQAQVLELMLELQQSLGLAYLFISHDMAVVEEVAHRVAVMRRGRIVEIGPRQAVLNDPRHAYTKALLAAVPVPDPTRTRGALPSLDADQLPMGPLTEIAPQHMVAS</sequence>
<gene>
    <name evidence="18" type="ORF">SSE37_14844</name>
</gene>
<dbReference type="InterPro" id="IPR003593">
    <property type="entry name" value="AAA+_ATPase"/>
</dbReference>
<dbReference type="GO" id="GO:0016887">
    <property type="term" value="F:ATP hydrolysis activity"/>
    <property type="evidence" value="ECO:0007669"/>
    <property type="project" value="InterPro"/>
</dbReference>
<evidence type="ECO:0000256" key="1">
    <source>
        <dbReference type="ARBA" id="ARBA00004417"/>
    </source>
</evidence>
<proteinExistence type="inferred from homology"/>
<comment type="function">
    <text evidence="12">Part of the ABC transporter complex GsiABCD involved in glutathione import. Responsible for energy coupling to the transport system.</text>
</comment>
<evidence type="ECO:0000256" key="5">
    <source>
        <dbReference type="ARBA" id="ARBA00022519"/>
    </source>
</evidence>
<keyword evidence="10" id="KW-1278">Translocase</keyword>
<dbReference type="PROSITE" id="PS00211">
    <property type="entry name" value="ABC_TRANSPORTER_1"/>
    <property type="match status" value="2"/>
</dbReference>
<feature type="domain" description="ABC transporter" evidence="17">
    <location>
        <begin position="300"/>
        <end position="540"/>
    </location>
</feature>
<evidence type="ECO:0000256" key="6">
    <source>
        <dbReference type="ARBA" id="ARBA00022737"/>
    </source>
</evidence>
<keyword evidence="4" id="KW-1003">Cell membrane</keyword>
<dbReference type="SUPFAM" id="SSF52540">
    <property type="entry name" value="P-loop containing nucleoside triphosphate hydrolases"/>
    <property type="match status" value="2"/>
</dbReference>
<dbReference type="AlphaFoldDB" id="A3K8Q2"/>
<dbReference type="PANTHER" id="PTHR43776:SF15">
    <property type="entry name" value="GLUTATHIONE IMPORT ATP-BINDING PROTEIN GSIA"/>
    <property type="match status" value="1"/>
</dbReference>
<keyword evidence="3" id="KW-0813">Transport</keyword>
<dbReference type="Gene3D" id="3.40.50.300">
    <property type="entry name" value="P-loop containing nucleotide triphosphate hydrolases"/>
    <property type="match status" value="2"/>
</dbReference>
<evidence type="ECO:0000313" key="19">
    <source>
        <dbReference type="Proteomes" id="UP000005713"/>
    </source>
</evidence>
<evidence type="ECO:0000256" key="9">
    <source>
        <dbReference type="ARBA" id="ARBA00022840"/>
    </source>
</evidence>
<keyword evidence="6" id="KW-0677">Repeat</keyword>
<dbReference type="SMART" id="SM00382">
    <property type="entry name" value="AAA"/>
    <property type="match status" value="2"/>
</dbReference>
<keyword evidence="19" id="KW-1185">Reference proteome</keyword>
<evidence type="ECO:0000256" key="7">
    <source>
        <dbReference type="ARBA" id="ARBA00022741"/>
    </source>
</evidence>
<reference evidence="18 19" key="1">
    <citation type="submission" date="2006-06" db="EMBL/GenBank/DDBJ databases">
        <authorList>
            <person name="Moran M.A."/>
            <person name="Ferriera S."/>
            <person name="Johnson J."/>
            <person name="Kravitz S."/>
            <person name="Beeson K."/>
            <person name="Sutton G."/>
            <person name="Rogers Y.-H."/>
            <person name="Friedman R."/>
            <person name="Frazier M."/>
            <person name="Venter J.C."/>
        </authorList>
    </citation>
    <scope>NUCLEOTIDE SEQUENCE [LARGE SCALE GENOMIC DNA]</scope>
    <source>
        <strain evidence="18 19">E-37</strain>
    </source>
</reference>
<comment type="subunit">
    <text evidence="2">The complex is composed of two ATP-binding proteins (GsiA), two transmembrane proteins (GsiC and GsiD) and a solute-binding protein (GsiB).</text>
</comment>
<dbReference type="EMBL" id="AAYA01000015">
    <property type="protein sequence ID" value="EBA06490.1"/>
    <property type="molecule type" value="Genomic_DNA"/>
</dbReference>
<dbReference type="FunFam" id="3.40.50.300:FF:000016">
    <property type="entry name" value="Oligopeptide ABC transporter ATP-binding component"/>
    <property type="match status" value="1"/>
</dbReference>
<feature type="domain" description="ABC transporter" evidence="17">
    <location>
        <begin position="10"/>
        <end position="261"/>
    </location>
</feature>
<evidence type="ECO:0000256" key="11">
    <source>
        <dbReference type="ARBA" id="ARBA00023136"/>
    </source>
</evidence>
<dbReference type="Pfam" id="PF08352">
    <property type="entry name" value="oligo_HPY"/>
    <property type="match status" value="2"/>
</dbReference>